<keyword evidence="1 6" id="KW-0346">Stress response</keyword>
<dbReference type="PRINTS" id="PR00299">
    <property type="entry name" value="ACRYSTALLIN"/>
</dbReference>
<dbReference type="OrthoDB" id="1431247at2759"/>
<dbReference type="PANTHER" id="PTHR45640:SF13">
    <property type="entry name" value="HEAT SHOCK PROTEIN 22-RELATED"/>
    <property type="match status" value="1"/>
</dbReference>
<dbReference type="CDD" id="cd06526">
    <property type="entry name" value="metazoan_ACD"/>
    <property type="match status" value="1"/>
</dbReference>
<evidence type="ECO:0000256" key="4">
    <source>
        <dbReference type="SAM" id="MobiDB-lite"/>
    </source>
</evidence>
<dbReference type="GO" id="GO:0051082">
    <property type="term" value="F:unfolded protein binding"/>
    <property type="evidence" value="ECO:0007669"/>
    <property type="project" value="TreeGrafter"/>
</dbReference>
<dbReference type="GO" id="GO:0005737">
    <property type="term" value="C:cytoplasm"/>
    <property type="evidence" value="ECO:0007669"/>
    <property type="project" value="TreeGrafter"/>
</dbReference>
<dbReference type="PANTHER" id="PTHR45640">
    <property type="entry name" value="HEAT SHOCK PROTEIN HSP-12.2-RELATED"/>
    <property type="match status" value="1"/>
</dbReference>
<gene>
    <name evidence="6" type="ORF">LOAG_18786</name>
</gene>
<dbReference type="KEGG" id="loa:LOAG_18786"/>
<dbReference type="InParanoid" id="A0A1S0UEM5"/>
<name>A0A1S0UEM5_LOALO</name>
<dbReference type="CTD" id="31252027"/>
<dbReference type="GeneID" id="31252027"/>
<feature type="region of interest" description="Disordered" evidence="4">
    <location>
        <begin position="159"/>
        <end position="187"/>
    </location>
</feature>
<feature type="compositionally biased region" description="Basic and acidic residues" evidence="4">
    <location>
        <begin position="173"/>
        <end position="187"/>
    </location>
</feature>
<dbReference type="AlphaFoldDB" id="A0A1S0UEM5"/>
<dbReference type="EMBL" id="JH712591">
    <property type="protein sequence ID" value="EJD73818.1"/>
    <property type="molecule type" value="Genomic_DNA"/>
</dbReference>
<evidence type="ECO:0000256" key="1">
    <source>
        <dbReference type="ARBA" id="ARBA00023016"/>
    </source>
</evidence>
<dbReference type="InterPro" id="IPR001436">
    <property type="entry name" value="Alpha-crystallin/sHSP_animal"/>
</dbReference>
<evidence type="ECO:0000256" key="3">
    <source>
        <dbReference type="RuleBase" id="RU003616"/>
    </source>
</evidence>
<evidence type="ECO:0000313" key="6">
    <source>
        <dbReference type="EMBL" id="EJD73818.1"/>
    </source>
</evidence>
<proteinExistence type="inferred from homology"/>
<dbReference type="GO" id="GO:0009408">
    <property type="term" value="P:response to heat"/>
    <property type="evidence" value="ECO:0007669"/>
    <property type="project" value="TreeGrafter"/>
</dbReference>
<dbReference type="InterPro" id="IPR008978">
    <property type="entry name" value="HSP20-like_chaperone"/>
</dbReference>
<dbReference type="InterPro" id="IPR002068">
    <property type="entry name" value="A-crystallin/Hsp20_dom"/>
</dbReference>
<evidence type="ECO:0000256" key="2">
    <source>
        <dbReference type="PROSITE-ProRule" id="PRU00285"/>
    </source>
</evidence>
<dbReference type="RefSeq" id="XP_020304767.1">
    <property type="nucleotide sequence ID" value="XM_020451448.1"/>
</dbReference>
<protein>
    <submittedName>
        <fullName evidence="6">Small heat shock protein</fullName>
    </submittedName>
</protein>
<dbReference type="PROSITE" id="PS01031">
    <property type="entry name" value="SHSP"/>
    <property type="match status" value="1"/>
</dbReference>
<accession>A0A1S0UEM5</accession>
<dbReference type="OMA" id="EGHENRR"/>
<feature type="domain" description="SHSP" evidence="5">
    <location>
        <begin position="50"/>
        <end position="168"/>
    </location>
</feature>
<sequence length="187" mass="21089">MSLFRYNPRDYFYTSPMERFIVNLLDNTFDDRSYRSLQSVAPYWLHQPALNECNIGNALGEILDEKDKFGVQIDVSHFHPKELSVSVRDRELSIEGHHKERTDQSGHGSIERHFVRKYVMPEEVQPDTIESHLSDKGSHLSDKGVLTISASKTIAGLPAARTIPIQASPKGPETGEKPTPDGTEQSK</sequence>
<comment type="similarity">
    <text evidence="2 3">Belongs to the small heat shock protein (HSP20) family.</text>
</comment>
<reference evidence="6" key="1">
    <citation type="submission" date="2012-04" db="EMBL/GenBank/DDBJ databases">
        <title>The Genome Sequence of Loa loa.</title>
        <authorList>
            <consortium name="The Broad Institute Genome Sequencing Platform"/>
            <consortium name="Broad Institute Genome Sequencing Center for Infectious Disease"/>
            <person name="Nutman T.B."/>
            <person name="Fink D.L."/>
            <person name="Russ C."/>
            <person name="Young S."/>
            <person name="Zeng Q."/>
            <person name="Gargeya S."/>
            <person name="Alvarado L."/>
            <person name="Berlin A."/>
            <person name="Chapman S.B."/>
            <person name="Chen Z."/>
            <person name="Freedman E."/>
            <person name="Gellesch M."/>
            <person name="Goldberg J."/>
            <person name="Griggs A."/>
            <person name="Gujja S."/>
            <person name="Heilman E.R."/>
            <person name="Heiman D."/>
            <person name="Howarth C."/>
            <person name="Mehta T."/>
            <person name="Neiman D."/>
            <person name="Pearson M."/>
            <person name="Roberts A."/>
            <person name="Saif S."/>
            <person name="Shea T."/>
            <person name="Shenoy N."/>
            <person name="Sisk P."/>
            <person name="Stolte C."/>
            <person name="Sykes S."/>
            <person name="White J."/>
            <person name="Yandava C."/>
            <person name="Haas B."/>
            <person name="Henn M.R."/>
            <person name="Nusbaum C."/>
            <person name="Birren B."/>
        </authorList>
    </citation>
    <scope>NUCLEOTIDE SEQUENCE [LARGE SCALE GENOMIC DNA]</scope>
</reference>
<dbReference type="Gene3D" id="2.60.40.790">
    <property type="match status" value="1"/>
</dbReference>
<dbReference type="FunCoup" id="A0A1S0UEM5">
    <property type="interactions" value="69"/>
</dbReference>
<dbReference type="GO" id="GO:0005634">
    <property type="term" value="C:nucleus"/>
    <property type="evidence" value="ECO:0007669"/>
    <property type="project" value="TreeGrafter"/>
</dbReference>
<organism evidence="6">
    <name type="scientific">Loa loa</name>
    <name type="common">Eye worm</name>
    <name type="synonym">Filaria loa</name>
    <dbReference type="NCBI Taxonomy" id="7209"/>
    <lineage>
        <taxon>Eukaryota</taxon>
        <taxon>Metazoa</taxon>
        <taxon>Ecdysozoa</taxon>
        <taxon>Nematoda</taxon>
        <taxon>Chromadorea</taxon>
        <taxon>Rhabditida</taxon>
        <taxon>Spirurina</taxon>
        <taxon>Spiruromorpha</taxon>
        <taxon>Filarioidea</taxon>
        <taxon>Onchocercidae</taxon>
        <taxon>Loa</taxon>
    </lineage>
</organism>
<evidence type="ECO:0000259" key="5">
    <source>
        <dbReference type="PROSITE" id="PS01031"/>
    </source>
</evidence>
<dbReference type="Pfam" id="PF00011">
    <property type="entry name" value="HSP20"/>
    <property type="match status" value="1"/>
</dbReference>
<dbReference type="GO" id="GO:0042026">
    <property type="term" value="P:protein refolding"/>
    <property type="evidence" value="ECO:0007669"/>
    <property type="project" value="TreeGrafter"/>
</dbReference>
<dbReference type="SUPFAM" id="SSF49764">
    <property type="entry name" value="HSP20-like chaperones"/>
    <property type="match status" value="1"/>
</dbReference>